<accession>A0A7J5TVL0</accession>
<reference evidence="2 3" key="1">
    <citation type="submission" date="2019-10" db="EMBL/GenBank/DDBJ databases">
        <title>Rudanella paleaurantiibacter sp. nov., isolated from sludge.</title>
        <authorList>
            <person name="Xu S.Q."/>
        </authorList>
    </citation>
    <scope>NUCLEOTIDE SEQUENCE [LARGE SCALE GENOMIC DNA]</scope>
    <source>
        <strain evidence="2 3">HX-22-17</strain>
    </source>
</reference>
<dbReference type="EMBL" id="WELI01000009">
    <property type="protein sequence ID" value="KAB7728117.1"/>
    <property type="molecule type" value="Genomic_DNA"/>
</dbReference>
<evidence type="ECO:0000256" key="1">
    <source>
        <dbReference type="SAM" id="MobiDB-lite"/>
    </source>
</evidence>
<proteinExistence type="predicted"/>
<evidence type="ECO:0000313" key="3">
    <source>
        <dbReference type="Proteomes" id="UP000488299"/>
    </source>
</evidence>
<evidence type="ECO:0008006" key="4">
    <source>
        <dbReference type="Google" id="ProtNLM"/>
    </source>
</evidence>
<gene>
    <name evidence="2" type="ORF">F5984_20440</name>
</gene>
<protein>
    <recommendedName>
        <fullName evidence="4">Nucleoside 2-deoxyribosyltransferase</fullName>
    </recommendedName>
</protein>
<feature type="compositionally biased region" description="Basic and acidic residues" evidence="1">
    <location>
        <begin position="1"/>
        <end position="18"/>
    </location>
</feature>
<dbReference type="AlphaFoldDB" id="A0A7J5TVL0"/>
<dbReference type="Gene3D" id="3.40.50.450">
    <property type="match status" value="1"/>
</dbReference>
<keyword evidence="3" id="KW-1185">Reference proteome</keyword>
<dbReference type="Proteomes" id="UP000488299">
    <property type="component" value="Unassembled WGS sequence"/>
</dbReference>
<sequence>MATSDSNEKKEKNEKTPATEKTVQKRKAFFITPLGDDRSEIRRVTDGLIRAVIEPVLRKHNIDLVPPHKIYEPGTITRQIIRHILESELVIANLTGLNPNVMYELAVRHAKRLPVIIIAQTGTKLPFDLAAERTIFFDNDLEGGVQLFDALDETIPKALNDISPENPIYNGLESLIIRKEVESENNSFDTYVLDRLEQITSSIARIENTTRAKTLGLKAIPIDSDQNKDRRTIMQFKIKNGIDEKTFDHIRTKLNRELPSRLIGVTNNTYMDDTGEVYNLIEVHFRETAVSHQTVLRVFSQVLSSAGNFTFEVSIH</sequence>
<name>A0A7J5TVL0_9BACT</name>
<dbReference type="RefSeq" id="WP_152126063.1">
    <property type="nucleotide sequence ID" value="NZ_WELI01000009.1"/>
</dbReference>
<evidence type="ECO:0000313" key="2">
    <source>
        <dbReference type="EMBL" id="KAB7728117.1"/>
    </source>
</evidence>
<feature type="region of interest" description="Disordered" evidence="1">
    <location>
        <begin position="1"/>
        <end position="22"/>
    </location>
</feature>
<comment type="caution">
    <text evidence="2">The sequence shown here is derived from an EMBL/GenBank/DDBJ whole genome shotgun (WGS) entry which is preliminary data.</text>
</comment>
<organism evidence="2 3">
    <name type="scientific">Rudanella paleaurantiibacter</name>
    <dbReference type="NCBI Taxonomy" id="2614655"/>
    <lineage>
        <taxon>Bacteria</taxon>
        <taxon>Pseudomonadati</taxon>
        <taxon>Bacteroidota</taxon>
        <taxon>Cytophagia</taxon>
        <taxon>Cytophagales</taxon>
        <taxon>Cytophagaceae</taxon>
        <taxon>Rudanella</taxon>
    </lineage>
</organism>